<evidence type="ECO:0000256" key="1">
    <source>
        <dbReference type="SAM" id="Coils"/>
    </source>
</evidence>
<gene>
    <name evidence="2" type="ORF">AM588_10006559</name>
</gene>
<proteinExistence type="predicted"/>
<reference evidence="2 3" key="1">
    <citation type="submission" date="2015-11" db="EMBL/GenBank/DDBJ databases">
        <title>Genomes and virulence difference between two physiological races of Phytophthora nicotianae.</title>
        <authorList>
            <person name="Liu H."/>
            <person name="Ma X."/>
            <person name="Yu H."/>
            <person name="Fang D."/>
            <person name="Li Y."/>
            <person name="Wang X."/>
            <person name="Wang W."/>
            <person name="Dong Y."/>
            <person name="Xiao B."/>
        </authorList>
    </citation>
    <scope>NUCLEOTIDE SEQUENCE [LARGE SCALE GENOMIC DNA]</scope>
    <source>
        <strain evidence="3">race 1</strain>
    </source>
</reference>
<evidence type="ECO:0000313" key="2">
    <source>
        <dbReference type="EMBL" id="KUF97181.1"/>
    </source>
</evidence>
<comment type="caution">
    <text evidence="2">The sequence shown here is derived from an EMBL/GenBank/DDBJ whole genome shotgun (WGS) entry which is preliminary data.</text>
</comment>
<dbReference type="Proteomes" id="UP000054636">
    <property type="component" value="Unassembled WGS sequence"/>
</dbReference>
<name>A0A0W8DLE8_PHYNI</name>
<sequence>MYRRKLTPAEQEARRVKNRVGMRKIRQRQRQELLAMKSTVIELEKEYAELCRRAEAANKDTELATLHMDHSDEQGHPDLAALAKQLGAEKLLLRSMLKQKAAWTLQIQRVLDFEASSLAATQKFQSAVEVQLDTVDEVQAEKELGFHPLTEWDLTRTILDNKRDIRHVENRLNPPSGLVDKRTHRMQAFGWDIIQRVEGSVMEFVFLKKFTNLNVLDIMHKTWTNDIQLSRFKTVKAETSRLEVLQQMNPNAYVFVRDVDSPSDISIFRSVFVHFLVEATKEFSCSDGSTITGTGYVLGTQSVAVDYPSDSIHRDEAGRKIAWADLALTTEAYDVENAMTGEKYQQVVWAGRTDYCTEEDAQRNAADTLQGLLRWEMKIVAPALNLTLL</sequence>
<accession>A0A0W8DLE8</accession>
<feature type="coiled-coil region" evidence="1">
    <location>
        <begin position="26"/>
        <end position="60"/>
    </location>
</feature>
<dbReference type="CDD" id="cd14686">
    <property type="entry name" value="bZIP"/>
    <property type="match status" value="1"/>
</dbReference>
<dbReference type="EMBL" id="LNFP01000125">
    <property type="protein sequence ID" value="KUF97181.1"/>
    <property type="molecule type" value="Genomic_DNA"/>
</dbReference>
<keyword evidence="1" id="KW-0175">Coiled coil</keyword>
<dbReference type="AlphaFoldDB" id="A0A0W8DLE8"/>
<organism evidence="2 3">
    <name type="scientific">Phytophthora nicotianae</name>
    <name type="common">Potato buckeye rot agent</name>
    <name type="synonym">Phytophthora parasitica</name>
    <dbReference type="NCBI Taxonomy" id="4792"/>
    <lineage>
        <taxon>Eukaryota</taxon>
        <taxon>Sar</taxon>
        <taxon>Stramenopiles</taxon>
        <taxon>Oomycota</taxon>
        <taxon>Peronosporomycetes</taxon>
        <taxon>Peronosporales</taxon>
        <taxon>Peronosporaceae</taxon>
        <taxon>Phytophthora</taxon>
    </lineage>
</organism>
<evidence type="ECO:0000313" key="3">
    <source>
        <dbReference type="Proteomes" id="UP000054636"/>
    </source>
</evidence>
<protein>
    <submittedName>
        <fullName evidence="2">Obg ATPase 1</fullName>
    </submittedName>
</protein>